<feature type="transmembrane region" description="Helical" evidence="1">
    <location>
        <begin position="363"/>
        <end position="384"/>
    </location>
</feature>
<feature type="domain" description="Lnb-like transmembrane" evidence="4">
    <location>
        <begin position="247"/>
        <end position="386"/>
    </location>
</feature>
<dbReference type="GeneID" id="60063390"/>
<dbReference type="eggNOG" id="ENOG502Z87C">
    <property type="taxonomic scope" value="Bacteria"/>
</dbReference>
<accession>U6RPQ8</accession>
<dbReference type="HOGENOM" id="CLU_052983_1_0_10"/>
<feature type="signal peptide" evidence="2">
    <location>
        <begin position="1"/>
        <end position="19"/>
    </location>
</feature>
<evidence type="ECO:0000313" key="6">
    <source>
        <dbReference type="Proteomes" id="UP000017831"/>
    </source>
</evidence>
<keyword evidence="1" id="KW-0472">Membrane</keyword>
<dbReference type="STRING" id="1121098.HMPREF1534_00548"/>
<organism evidence="5 6">
    <name type="scientific">Phocaeicola massiliensis B84634 = Timone 84634 = DSM 17679 = JCM 13223</name>
    <dbReference type="NCBI Taxonomy" id="1121098"/>
    <lineage>
        <taxon>Bacteria</taxon>
        <taxon>Pseudomonadati</taxon>
        <taxon>Bacteroidota</taxon>
        <taxon>Bacteroidia</taxon>
        <taxon>Bacteroidales</taxon>
        <taxon>Bacteroidaceae</taxon>
        <taxon>Phocaeicola</taxon>
    </lineage>
</organism>
<evidence type="ECO:0000259" key="4">
    <source>
        <dbReference type="Pfam" id="PF25221"/>
    </source>
</evidence>
<feature type="transmembrane region" description="Helical" evidence="1">
    <location>
        <begin position="250"/>
        <end position="271"/>
    </location>
</feature>
<protein>
    <submittedName>
        <fullName evidence="5">Uncharacterized protein</fullName>
    </submittedName>
</protein>
<comment type="caution">
    <text evidence="5">The sequence shown here is derived from an EMBL/GenBank/DDBJ whole genome shotgun (WGS) entry which is preliminary data.</text>
</comment>
<name>U6RPQ8_9BACT</name>
<dbReference type="InterPro" id="IPR057436">
    <property type="entry name" value="5TMH_Lnb"/>
</dbReference>
<reference evidence="5 6" key="1">
    <citation type="submission" date="2013-04" db="EMBL/GenBank/DDBJ databases">
        <title>The Genome Sequence of Bacteroides massiliensis DSM 17679.</title>
        <authorList>
            <consortium name="The Broad Institute Genomics Platform"/>
            <person name="Earl A."/>
            <person name="Ward D."/>
            <person name="Feldgarden M."/>
            <person name="Gevers D."/>
            <person name="Martens E."/>
            <person name="Fenner L."/>
            <person name="Roux V."/>
            <person name="Mallet M.N."/>
            <person name="Raoult D."/>
            <person name="Walker B."/>
            <person name="Young S."/>
            <person name="Zeng Q."/>
            <person name="Gargeya S."/>
            <person name="Fitzgerald M."/>
            <person name="Haas B."/>
            <person name="Abouelleil A."/>
            <person name="Allen A.W."/>
            <person name="Alvarado L."/>
            <person name="Arachchi H.M."/>
            <person name="Berlin A.M."/>
            <person name="Chapman S.B."/>
            <person name="Gainer-Dewar J."/>
            <person name="Goldberg J."/>
            <person name="Griggs A."/>
            <person name="Gujja S."/>
            <person name="Hansen M."/>
            <person name="Howarth C."/>
            <person name="Imamovic A."/>
            <person name="Ireland A."/>
            <person name="Larimer J."/>
            <person name="McCowan C."/>
            <person name="Murphy C."/>
            <person name="Pearson M."/>
            <person name="Poon T.W."/>
            <person name="Priest M."/>
            <person name="Roberts A."/>
            <person name="Saif S."/>
            <person name="Shea T."/>
            <person name="Sisk P."/>
            <person name="Sykes S."/>
            <person name="Wortman J."/>
            <person name="Nusbaum C."/>
            <person name="Birren B."/>
        </authorList>
    </citation>
    <scope>NUCLEOTIDE SEQUENCE [LARGE SCALE GENOMIC DNA]</scope>
    <source>
        <strain evidence="6">B84634 / Timone 84634 / DSM 17679 / JCM 13223</strain>
    </source>
</reference>
<keyword evidence="6" id="KW-1185">Reference proteome</keyword>
<feature type="chain" id="PRO_5004676637" evidence="2">
    <location>
        <begin position="20"/>
        <end position="389"/>
    </location>
</feature>
<dbReference type="Pfam" id="PF13387">
    <property type="entry name" value="Lnb_N"/>
    <property type="match status" value="1"/>
</dbReference>
<dbReference type="EMBL" id="AQHY01000007">
    <property type="protein sequence ID" value="EOA57781.1"/>
    <property type="molecule type" value="Genomic_DNA"/>
</dbReference>
<dbReference type="Proteomes" id="UP000017831">
    <property type="component" value="Unassembled WGS sequence"/>
</dbReference>
<evidence type="ECO:0000313" key="5">
    <source>
        <dbReference type="EMBL" id="EOA57781.1"/>
    </source>
</evidence>
<dbReference type="AlphaFoldDB" id="U6RPQ8"/>
<feature type="transmembrane region" description="Helical" evidence="1">
    <location>
        <begin position="309"/>
        <end position="326"/>
    </location>
</feature>
<feature type="transmembrane region" description="Helical" evidence="1">
    <location>
        <begin position="283"/>
        <end position="303"/>
    </location>
</feature>
<keyword evidence="1" id="KW-0812">Transmembrane</keyword>
<evidence type="ECO:0000256" key="2">
    <source>
        <dbReference type="SAM" id="SignalP"/>
    </source>
</evidence>
<dbReference type="Pfam" id="PF25221">
    <property type="entry name" value="5TMH_Lnb"/>
    <property type="match status" value="1"/>
</dbReference>
<sequence>MKKLLVLLYLILASWSVRAQQDSVRVSLLTCAPGTEIYELFGHTAIRYENPAEGKDLVFNYGIFSFNTPNFVLRFVKGETDYRLGVVPYSYFEGEYAVRGSSVYQQTLNLTDEEKQKIWDLLEENYRPGNRIYRYNYFYDNCTTRARDKIEDCIDGKVVYPQAEEGVTFRDIVHRCTKGNEWDELGIDLCLGSEADVPIDGRKQMFAPFNMLEAARGAVIMQGDSVRPLVLSESKVVDVEPEEAEPGFPLSPLSCVCILLVVTCIIVWLQLKWKKVIWAWDLLLFGAQGLAGCIIAFLFFFSIHPTVGSNWLIVLFNPIPLIYLPVMIYKAIKGRKDLYHLINMAYLTFFIMIMPFIQQEFNVTVLPLALCLLVCSTGHVFLYYRQNSK</sequence>
<feature type="domain" description="Lnb N-terminal periplasmic" evidence="3">
    <location>
        <begin position="14"/>
        <end position="155"/>
    </location>
</feature>
<keyword evidence="1" id="KW-1133">Transmembrane helix</keyword>
<evidence type="ECO:0000259" key="3">
    <source>
        <dbReference type="Pfam" id="PF13387"/>
    </source>
</evidence>
<evidence type="ECO:0000256" key="1">
    <source>
        <dbReference type="SAM" id="Phobius"/>
    </source>
</evidence>
<dbReference type="RefSeq" id="WP_005936771.1">
    <property type="nucleotide sequence ID" value="NZ_KB890320.1"/>
</dbReference>
<dbReference type="InterPro" id="IPR025178">
    <property type="entry name" value="Lnb_N"/>
</dbReference>
<dbReference type="PATRIC" id="fig|1121098.3.peg.558"/>
<gene>
    <name evidence="5" type="ORF">HMPREF1534_00548</name>
</gene>
<proteinExistence type="predicted"/>
<keyword evidence="2" id="KW-0732">Signal</keyword>
<feature type="transmembrane region" description="Helical" evidence="1">
    <location>
        <begin position="338"/>
        <end position="357"/>
    </location>
</feature>
<dbReference type="OrthoDB" id="319167at2"/>